<evidence type="ECO:0000313" key="1">
    <source>
        <dbReference type="EMBL" id="POZ54505.1"/>
    </source>
</evidence>
<protein>
    <submittedName>
        <fullName evidence="1">Uncharacterized protein</fullName>
    </submittedName>
</protein>
<evidence type="ECO:0000313" key="2">
    <source>
        <dbReference type="Proteomes" id="UP000237319"/>
    </source>
</evidence>
<organism evidence="1 2">
    <name type="scientific">Lysinibacillus sphaericus</name>
    <name type="common">Bacillus sphaericus</name>
    <dbReference type="NCBI Taxonomy" id="1421"/>
    <lineage>
        <taxon>Bacteria</taxon>
        <taxon>Bacillati</taxon>
        <taxon>Bacillota</taxon>
        <taxon>Bacilli</taxon>
        <taxon>Bacillales</taxon>
        <taxon>Bacillaceae</taxon>
        <taxon>Lysinibacillus</taxon>
    </lineage>
</organism>
<reference evidence="1 2" key="1">
    <citation type="submission" date="2017-11" db="EMBL/GenBank/DDBJ databases">
        <title>Genome sequence of Lysinibacillus sphaericus, a lignin-degrading bacteria isolated from municipal solid waste soil.</title>
        <authorList>
            <person name="Persinoti G.F."/>
            <person name="Paixao D.A."/>
            <person name="Bugg T.D."/>
            <person name="Squina F.M."/>
        </authorList>
    </citation>
    <scope>NUCLEOTIDE SEQUENCE [LARGE SCALE GENOMIC DNA]</scope>
    <source>
        <strain evidence="1 2">A1</strain>
    </source>
</reference>
<dbReference type="AlphaFoldDB" id="A0A2S5CUK3"/>
<gene>
    <name evidence="1" type="ORF">LYSIN_03840</name>
</gene>
<dbReference type="Proteomes" id="UP000237319">
    <property type="component" value="Unassembled WGS sequence"/>
</dbReference>
<comment type="caution">
    <text evidence="1">The sequence shown here is derived from an EMBL/GenBank/DDBJ whole genome shotgun (WGS) entry which is preliminary data.</text>
</comment>
<name>A0A2S5CUK3_LYSSH</name>
<accession>A0A2S5CUK3</accession>
<proteinExistence type="predicted"/>
<sequence>MNPAKRVNIVSVKLVIDYSIPFIYSINKDKYLVTVEEYYAIDNPEKGFNDTISKFTVELIDGEFYITDLEL</sequence>
<dbReference type="EMBL" id="PGLV01000004">
    <property type="protein sequence ID" value="POZ54505.1"/>
    <property type="molecule type" value="Genomic_DNA"/>
</dbReference>
<dbReference type="RefSeq" id="WP_103977891.1">
    <property type="nucleotide sequence ID" value="NZ_PGLV01000004.1"/>
</dbReference>
<keyword evidence="2" id="KW-1185">Reference proteome</keyword>